<dbReference type="Proteomes" id="UP001596288">
    <property type="component" value="Unassembled WGS sequence"/>
</dbReference>
<dbReference type="Pfam" id="PF01501">
    <property type="entry name" value="Glyco_transf_8"/>
    <property type="match status" value="1"/>
</dbReference>
<sequence>MLNKKREIPIFYSINDAYVPYLSVSIESISEHASEENEYSIIVLYQNLTVDNRAKLAKMSQSNVKVSLVSMDDNLSQLMGNEHTKLRGDYFTYTIYFRLFIAEMFPKLNKGIYLDADTVVNCDIAEFYELDLAGNLLAAAPDTFAADNTESVEYVEKALGIPIRQYFNSGVLLMDLERFREVKFADRFLNFLNTYQLDVLAADQDYLNLMTLGKVLILGRTWNTTPTTQKVNDINPHIVHYCLFYKPWHYRDVQNRSYFWKYAQKSTYYELLQSELADYSKEDRENDLNNLHFLLNKALEVVAKGETKSRIEASQDMIQ</sequence>
<keyword evidence="2" id="KW-0808">Transferase</keyword>
<keyword evidence="3" id="KW-0479">Metal-binding</keyword>
<gene>
    <name evidence="4" type="ORF">ACFQAV_11815</name>
</gene>
<evidence type="ECO:0000256" key="3">
    <source>
        <dbReference type="ARBA" id="ARBA00022723"/>
    </source>
</evidence>
<dbReference type="Gene3D" id="3.90.550.10">
    <property type="entry name" value="Spore Coat Polysaccharide Biosynthesis Protein SpsA, Chain A"/>
    <property type="match status" value="1"/>
</dbReference>
<evidence type="ECO:0000313" key="4">
    <source>
        <dbReference type="EMBL" id="MFC6177528.1"/>
    </source>
</evidence>
<organism evidence="4 5">
    <name type="scientific">Companilactobacillus huachuanensis</name>
    <dbReference type="NCBI Taxonomy" id="2559914"/>
    <lineage>
        <taxon>Bacteria</taxon>
        <taxon>Bacillati</taxon>
        <taxon>Bacillota</taxon>
        <taxon>Bacilli</taxon>
        <taxon>Lactobacillales</taxon>
        <taxon>Lactobacillaceae</taxon>
        <taxon>Companilactobacillus</taxon>
    </lineage>
</organism>
<keyword evidence="5" id="KW-1185">Reference proteome</keyword>
<dbReference type="InterPro" id="IPR029044">
    <property type="entry name" value="Nucleotide-diphossugar_trans"/>
</dbReference>
<dbReference type="EMBL" id="JBHSSF010000036">
    <property type="protein sequence ID" value="MFC6177528.1"/>
    <property type="molecule type" value="Genomic_DNA"/>
</dbReference>
<proteinExistence type="predicted"/>
<evidence type="ECO:0000256" key="2">
    <source>
        <dbReference type="ARBA" id="ARBA00022679"/>
    </source>
</evidence>
<dbReference type="SUPFAM" id="SSF53448">
    <property type="entry name" value="Nucleotide-diphospho-sugar transferases"/>
    <property type="match status" value="1"/>
</dbReference>
<reference evidence="5" key="1">
    <citation type="journal article" date="2019" name="Int. J. Syst. Evol. Microbiol.">
        <title>The Global Catalogue of Microorganisms (GCM) 10K type strain sequencing project: providing services to taxonomists for standard genome sequencing and annotation.</title>
        <authorList>
            <consortium name="The Broad Institute Genomics Platform"/>
            <consortium name="The Broad Institute Genome Sequencing Center for Infectious Disease"/>
            <person name="Wu L."/>
            <person name="Ma J."/>
        </authorList>
    </citation>
    <scope>NUCLEOTIDE SEQUENCE [LARGE SCALE GENOMIC DNA]</scope>
    <source>
        <strain evidence="5">CCM 8927</strain>
    </source>
</reference>
<dbReference type="CDD" id="cd04194">
    <property type="entry name" value="GT8_A4GalT_like"/>
    <property type="match status" value="1"/>
</dbReference>
<protein>
    <submittedName>
        <fullName evidence="4">Glycosyltransferase family 8 protein</fullName>
    </submittedName>
</protein>
<evidence type="ECO:0000313" key="5">
    <source>
        <dbReference type="Proteomes" id="UP001596288"/>
    </source>
</evidence>
<dbReference type="PANTHER" id="PTHR13778">
    <property type="entry name" value="GLYCOSYLTRANSFERASE 8 DOMAIN-CONTAINING PROTEIN"/>
    <property type="match status" value="1"/>
</dbReference>
<dbReference type="PANTHER" id="PTHR13778:SF47">
    <property type="entry name" value="LIPOPOLYSACCHARIDE 1,3-GALACTOSYLTRANSFERASE"/>
    <property type="match status" value="1"/>
</dbReference>
<dbReference type="InterPro" id="IPR050748">
    <property type="entry name" value="Glycosyltrans_8_dom-fam"/>
</dbReference>
<comment type="caution">
    <text evidence="4">The sequence shown here is derived from an EMBL/GenBank/DDBJ whole genome shotgun (WGS) entry which is preliminary data.</text>
</comment>
<evidence type="ECO:0000256" key="1">
    <source>
        <dbReference type="ARBA" id="ARBA00022676"/>
    </source>
</evidence>
<keyword evidence="1" id="KW-0328">Glycosyltransferase</keyword>
<dbReference type="RefSeq" id="WP_137611907.1">
    <property type="nucleotide sequence ID" value="NZ_BJDF01000015.1"/>
</dbReference>
<accession>A0ABW1RQ24</accession>
<dbReference type="InterPro" id="IPR002495">
    <property type="entry name" value="Glyco_trans_8"/>
</dbReference>
<name>A0ABW1RQ24_9LACO</name>